<gene>
    <name evidence="2" type="ORF">BCV69DRAFT_252553</name>
</gene>
<keyword evidence="1" id="KW-1133">Transmembrane helix</keyword>
<dbReference type="PANTHER" id="PTHR35895:SF1">
    <property type="entry name" value="LIPID-BINDING SERUM GLYCOPROTEIN C-TERMINAL DOMAIN-CONTAINING PROTEIN"/>
    <property type="match status" value="1"/>
</dbReference>
<organism evidence="2 3">
    <name type="scientific">Pseudomicrostroma glucosiphilum</name>
    <dbReference type="NCBI Taxonomy" id="1684307"/>
    <lineage>
        <taxon>Eukaryota</taxon>
        <taxon>Fungi</taxon>
        <taxon>Dikarya</taxon>
        <taxon>Basidiomycota</taxon>
        <taxon>Ustilaginomycotina</taxon>
        <taxon>Exobasidiomycetes</taxon>
        <taxon>Microstromatales</taxon>
        <taxon>Microstromatales incertae sedis</taxon>
        <taxon>Pseudomicrostroma</taxon>
    </lineage>
</organism>
<keyword evidence="1" id="KW-0472">Membrane</keyword>
<dbReference type="Proteomes" id="UP000245942">
    <property type="component" value="Unassembled WGS sequence"/>
</dbReference>
<keyword evidence="3" id="KW-1185">Reference proteome</keyword>
<dbReference type="RefSeq" id="XP_025345798.1">
    <property type="nucleotide sequence ID" value="XM_025490475.1"/>
</dbReference>
<dbReference type="PANTHER" id="PTHR35895">
    <property type="entry name" value="CHROMOSOME 16, WHOLE GENOME SHOTGUN SEQUENCE"/>
    <property type="match status" value="1"/>
</dbReference>
<sequence>MYQPGVPLGYIYARGTPYEKKYFSKKLGFCCLFLAPPIIIVALALVMVPILYGIGNHALHTSVLHVYGANLTNIGNSSFPLSIQGQVKKTGIFPAHLYFREPIQVFWNTAPPNMREVQLGTMSLDYIGVAAGHGSINQATTFEITDEEAFGEFAQWLISEPQFTWQLRCPNVHVEAFSILPTFKNLVFTKNVVIDGINGFNDVKVLNFQLPGDDPAGGITTQVLTQLNNPSPFGIQLGDLQLALYYQNMFLGNVFASDVNITTGLNTILIAGQLVPHLDNSTELDLLGQLFTGYINGIAVPVVAKGVATTLTNGQTVTWLQTGITALTVNVPLQSPTGPILPITGIAIDYLSLVYSEETPYNPVAFSPALLGNISLPFGFSLSILELQNTITILYDGALVGSFVAPYAASNTVLQAITAGETVGQVMITLPPTSLLLPNTTDAAREELIVFQNAFTYQGAAAFNLEGSARALTDTPLGRVLLDGIPFAVGTGLNGLAGLLEYPTVINSVDVVGGAPDAISLAVGTTIVNPSNLNLTLGDVTLNLINQVPLGNVTLPNLNLAIGEVTVAATSFFDPNRAPEGLEVLNRFISGQYTYLNISGFADSSPIQPLSETLSGIRLNTTLPALTVNLVQSANLTVLPTTGTADSVADSIVFIKNPFTAGLTITNIKANATSKGIYIANIDQSLNYVVGGHATAQSPTIPLTLNLYPPDIFGLLRALVVQSGQDPSYLDGVVGLGGYSYSPTTAANGNTPTIARRDLFPAQRLAEDETLRRRGLEGEDDVELAKRDNLYTGFTLPPYVLKAFSVATLDLLIESEVNIGEYPTTITFSQSDVALGTDDTLDILLPVLALPIVQKIVDNAILNIERVTILNPQQNTFTVSLQGTITNSGPFDAVISFPTGLAIYWEGQLLVQTAFPDVSLTGDTGASINVMLEATVPDVDYLTTFTKYLLTQPSFVWSIQGTGLSVAALGITVPNITITKDVALTAFNGLQGMVIINSFDLPSNSPAGGITLTAISTINSPSQVGVQLTRFGTNIVRNGTTIGPAAATSEFILEALSVTVLPLAGNLVEQTDANGLAILSEIFTRFVQNTNTDVIVNGAYAGPEEVTWLNQGILSLSVTVSLPAQDFEVIRLVGINQLSLFFTVASSWAPPTSSSNTVAHFFLPFAFPVNIVNVGGPFIANYNGQQTAVLNIPTDSVATTDVESRVLSLVFNSVPFEVYDDAHPTFSQFLADTTIQQQVTFNLNGAAVGVADTAAGAITINGIPFSLDTNLLGLQGLNTRPAVTSNLNVVHGYPTYLLITANVALYNPSAITIGTGTVRFAVMFQDRPIGMAIINNLILVPGTNIISTEIDYAPQGAANVAAGQVLLENYVQNVTSSAIVAGTDQTTNIPSLVQALAQIRLNTEIPPLFKMIVIEAALEVPTDIAQTGVASATVMIANPFTASINILDLSAQAIYFGPSQYGQIILGTINQNFESDPLVNPGMTTTTSRSIPINLNIDPKNLIHFILTAAANTGTSLGPFPPFLQDVLNLADTSTTISPVPYTTAPPCFSGQQFDILGAILQLLKGLETTIPINSTLKLDDYQTDLDFQQSPVPTMTDNTALYLVGPAAAPLIQAVVNNATIYFNQANATSLVNEGFAVSLQGFLKTDAPADAYISFPDDILVDWEGTQIAKISLPPICSAPGVGVPNLVTSGQLFITNFDAFVTFTKYILNNPNFTWRIHSPSVLVQAVGINFNDVILDKMITLDSFNGLPGIVITYFTIYGETSDSLLIRANAAIPSPSALGVELGTANFRIFYLGTNIGPIQATNLFLAPKPFNGQPQTTTTVAMTTGAIESQIGNTKGLATLGILFTQFLAGLNQTLQLTGVSVISPTSGGQPVSWLTDAFPALTTNAVLPGQIYQIIFSIVLSDLTATINNPVVPYVITGGNNQTIATFANPFEFSLTPLRTAPMITLTYQGVDTAQINLPDAPVVSAGTSRAPTDIEPLVLDFFNQPIDSLNDASFEAFLTQLANEPSATFGLKGMTSVLARTVVGDIQIGGSSGPTLGIPFNVTSSLAGINSFNHNFSTADVVVEGGTDPTYIRIPLQVTLDNPSMLTIITPGVSLPITYTGVSGATVPETYVGRAVIENLLLIPDTNMIGVIFEYMPDDPSNADAEDLLTKFLQPQTGTESTPYNPINIAINGAIANNGGPLSPYGELVPAFRELTAAGTLAGIGSRVAIQINVYITARTLATTFAGSPMVDAKIILQDVLAAPINLQHLVTNIYANPGNTPRTLYARLDHTFENGYAIPPNGGTAESEDIPEITLMPNGVGGAGLATLIASLPILADTTLDIDNTIEVLVGAYRVPSLIYNEVAVNTTYFACVTPDDATCVPLTGISDLLQLLLILLGLGGQIIDELVNLLT</sequence>
<keyword evidence="1" id="KW-0812">Transmembrane</keyword>
<evidence type="ECO:0000313" key="2">
    <source>
        <dbReference type="EMBL" id="PWN18638.1"/>
    </source>
</evidence>
<reference evidence="2 3" key="1">
    <citation type="journal article" date="2018" name="Mol. Biol. Evol.">
        <title>Broad Genomic Sampling Reveals a Smut Pathogenic Ancestry of the Fungal Clade Ustilaginomycotina.</title>
        <authorList>
            <person name="Kijpornyongpan T."/>
            <person name="Mondo S.J."/>
            <person name="Barry K."/>
            <person name="Sandor L."/>
            <person name="Lee J."/>
            <person name="Lipzen A."/>
            <person name="Pangilinan J."/>
            <person name="LaButti K."/>
            <person name="Hainaut M."/>
            <person name="Henrissat B."/>
            <person name="Grigoriev I.V."/>
            <person name="Spatafora J.W."/>
            <person name="Aime M.C."/>
        </authorList>
    </citation>
    <scope>NUCLEOTIDE SEQUENCE [LARGE SCALE GENOMIC DNA]</scope>
    <source>
        <strain evidence="2 3">MCA 4718</strain>
    </source>
</reference>
<dbReference type="OrthoDB" id="10039566at2759"/>
<evidence type="ECO:0000313" key="3">
    <source>
        <dbReference type="Proteomes" id="UP000245942"/>
    </source>
</evidence>
<feature type="transmembrane region" description="Helical" evidence="1">
    <location>
        <begin position="27"/>
        <end position="52"/>
    </location>
</feature>
<name>A0A316U1A6_9BASI</name>
<evidence type="ECO:0000256" key="1">
    <source>
        <dbReference type="SAM" id="Phobius"/>
    </source>
</evidence>
<accession>A0A316U1A6</accession>
<dbReference type="STRING" id="1684307.A0A316U1A6"/>
<proteinExistence type="predicted"/>
<dbReference type="EMBL" id="KZ819335">
    <property type="protein sequence ID" value="PWN18638.1"/>
    <property type="molecule type" value="Genomic_DNA"/>
</dbReference>
<dbReference type="InterPro" id="IPR046368">
    <property type="entry name" value="Tag1"/>
</dbReference>
<dbReference type="GeneID" id="37012209"/>
<dbReference type="InterPro" id="IPR022185">
    <property type="entry name" value="DUF3712"/>
</dbReference>
<feature type="non-terminal residue" evidence="2">
    <location>
        <position position="2401"/>
    </location>
</feature>
<dbReference type="GO" id="GO:0000329">
    <property type="term" value="C:fungal-type vacuole membrane"/>
    <property type="evidence" value="ECO:0007669"/>
    <property type="project" value="InterPro"/>
</dbReference>
<dbReference type="Pfam" id="PF12505">
    <property type="entry name" value="DUF3712"/>
    <property type="match status" value="6"/>
</dbReference>
<protein>
    <submittedName>
        <fullName evidence="2">Uncharacterized protein</fullName>
    </submittedName>
</protein>